<reference evidence="3" key="1">
    <citation type="submission" date="2016-11" db="UniProtKB">
        <authorList>
            <consortium name="WormBaseParasite"/>
        </authorList>
    </citation>
    <scope>IDENTIFICATION</scope>
</reference>
<feature type="transmembrane region" description="Helical" evidence="1">
    <location>
        <begin position="20"/>
        <end position="38"/>
    </location>
</feature>
<dbReference type="WBParaSite" id="Hba_08328">
    <property type="protein sequence ID" value="Hba_08328"/>
    <property type="gene ID" value="Hba_08328"/>
</dbReference>
<organism evidence="2 3">
    <name type="scientific">Heterorhabditis bacteriophora</name>
    <name type="common">Entomopathogenic nematode worm</name>
    <dbReference type="NCBI Taxonomy" id="37862"/>
    <lineage>
        <taxon>Eukaryota</taxon>
        <taxon>Metazoa</taxon>
        <taxon>Ecdysozoa</taxon>
        <taxon>Nematoda</taxon>
        <taxon>Chromadorea</taxon>
        <taxon>Rhabditida</taxon>
        <taxon>Rhabditina</taxon>
        <taxon>Rhabditomorpha</taxon>
        <taxon>Strongyloidea</taxon>
        <taxon>Heterorhabditidae</taxon>
        <taxon>Heterorhabditis</taxon>
    </lineage>
</organism>
<evidence type="ECO:0000313" key="3">
    <source>
        <dbReference type="WBParaSite" id="Hba_08328"/>
    </source>
</evidence>
<keyword evidence="1" id="KW-1133">Transmembrane helix</keyword>
<accession>A0A1I7WT45</accession>
<proteinExistence type="predicted"/>
<protein>
    <submittedName>
        <fullName evidence="3">Uncharacterized protein</fullName>
    </submittedName>
</protein>
<dbReference type="AlphaFoldDB" id="A0A1I7WT45"/>
<keyword evidence="2" id="KW-1185">Reference proteome</keyword>
<evidence type="ECO:0000256" key="1">
    <source>
        <dbReference type="SAM" id="Phobius"/>
    </source>
</evidence>
<name>A0A1I7WT45_HETBA</name>
<sequence>MFYSRENQAILILPNYTLPPFFFCINVYYRFPYITVLLHKFCRLQQYKGGALIADEELFLFKSPITMEKEMSSLLKSEVAVPLDPLDMDIIDENDTDGTESVASKEKHLTSSVRNSLKSLISQPVLKDARGRATVREDEVVRALWKLRDQLLESTCNVSSEKEYIGLL</sequence>
<evidence type="ECO:0000313" key="2">
    <source>
        <dbReference type="Proteomes" id="UP000095283"/>
    </source>
</evidence>
<keyword evidence="1" id="KW-0812">Transmembrane</keyword>
<keyword evidence="1" id="KW-0472">Membrane</keyword>
<dbReference type="Proteomes" id="UP000095283">
    <property type="component" value="Unplaced"/>
</dbReference>